<dbReference type="AlphaFoldDB" id="A0A4V5NAC1"/>
<gene>
    <name evidence="2" type="ORF">B0A49_13485</name>
</gene>
<proteinExistence type="predicted"/>
<feature type="signal peptide" evidence="1">
    <location>
        <begin position="1"/>
        <end position="20"/>
    </location>
</feature>
<evidence type="ECO:0000256" key="1">
    <source>
        <dbReference type="SAM" id="SignalP"/>
    </source>
</evidence>
<reference evidence="2 3" key="1">
    <citation type="submission" date="2017-03" db="EMBL/GenBank/DDBJ databases">
        <title>Genomes of endolithic fungi from Antarctica.</title>
        <authorList>
            <person name="Coleine C."/>
            <person name="Masonjones S."/>
            <person name="Stajich J.E."/>
        </authorList>
    </citation>
    <scope>NUCLEOTIDE SEQUENCE [LARGE SCALE GENOMIC DNA]</scope>
    <source>
        <strain evidence="2 3">CCFEE 5187</strain>
    </source>
</reference>
<feature type="non-terminal residue" evidence="2">
    <location>
        <position position="115"/>
    </location>
</feature>
<keyword evidence="3" id="KW-1185">Reference proteome</keyword>
<sequence length="115" mass="12526">MRYFVFLTSLICLLSRLVLAQTQTPFLVIGFVGGGSWTVNTPTKFNSGGFIDVNGYHIRVPDNLLLAFPAKFVPFSDVFTAGSLKTFLTQGSYTVSVFGNIVNGEPRAGIIEITQ</sequence>
<comment type="caution">
    <text evidence="2">The sequence shown here is derived from an EMBL/GenBank/DDBJ whole genome shotgun (WGS) entry which is preliminary data.</text>
</comment>
<name>A0A4V5NAC1_9PEZI</name>
<evidence type="ECO:0000313" key="2">
    <source>
        <dbReference type="EMBL" id="TKA50149.1"/>
    </source>
</evidence>
<dbReference type="OrthoDB" id="2129641at2759"/>
<dbReference type="Proteomes" id="UP000308768">
    <property type="component" value="Unassembled WGS sequence"/>
</dbReference>
<accession>A0A4V5NAC1</accession>
<feature type="chain" id="PRO_5020985649" evidence="1">
    <location>
        <begin position="21"/>
        <end position="115"/>
    </location>
</feature>
<protein>
    <submittedName>
        <fullName evidence="2">Uncharacterized protein</fullName>
    </submittedName>
</protein>
<evidence type="ECO:0000313" key="3">
    <source>
        <dbReference type="Proteomes" id="UP000308768"/>
    </source>
</evidence>
<dbReference type="EMBL" id="NAJN01002651">
    <property type="protein sequence ID" value="TKA50149.1"/>
    <property type="molecule type" value="Genomic_DNA"/>
</dbReference>
<organism evidence="2 3">
    <name type="scientific">Cryomyces minteri</name>
    <dbReference type="NCBI Taxonomy" id="331657"/>
    <lineage>
        <taxon>Eukaryota</taxon>
        <taxon>Fungi</taxon>
        <taxon>Dikarya</taxon>
        <taxon>Ascomycota</taxon>
        <taxon>Pezizomycotina</taxon>
        <taxon>Dothideomycetes</taxon>
        <taxon>Dothideomycetes incertae sedis</taxon>
        <taxon>Cryomyces</taxon>
    </lineage>
</organism>
<keyword evidence="1" id="KW-0732">Signal</keyword>